<feature type="compositionally biased region" description="Basic and acidic residues" evidence="1">
    <location>
        <begin position="34"/>
        <end position="43"/>
    </location>
</feature>
<dbReference type="Proteomes" id="UP000237105">
    <property type="component" value="Unassembled WGS sequence"/>
</dbReference>
<proteinExistence type="predicted"/>
<gene>
    <name evidence="2" type="ORF">PanWU01x14_370610</name>
</gene>
<keyword evidence="3" id="KW-1185">Reference proteome</keyword>
<sequence length="69" mass="7746">MKRVSYGTCGGCSKGENDNVGLLEEEEGEESENDREVSKTEQRDATFKIITEISQLGRSTHWAQEPELL</sequence>
<name>A0A2P5A490_PARAD</name>
<accession>A0A2P5A490</accession>
<evidence type="ECO:0000313" key="2">
    <source>
        <dbReference type="EMBL" id="PON31347.1"/>
    </source>
</evidence>
<protein>
    <submittedName>
        <fullName evidence="2">Uncharacterized protein</fullName>
    </submittedName>
</protein>
<reference evidence="3" key="1">
    <citation type="submission" date="2016-06" db="EMBL/GenBank/DDBJ databases">
        <title>Parallel loss of symbiosis genes in relatives of nitrogen-fixing non-legume Parasponia.</title>
        <authorList>
            <person name="Van Velzen R."/>
            <person name="Holmer R."/>
            <person name="Bu F."/>
            <person name="Rutten L."/>
            <person name="Van Zeijl A."/>
            <person name="Liu W."/>
            <person name="Santuari L."/>
            <person name="Cao Q."/>
            <person name="Sharma T."/>
            <person name="Shen D."/>
            <person name="Roswanjaya Y."/>
            <person name="Wardhani T."/>
            <person name="Kalhor M.S."/>
            <person name="Jansen J."/>
            <person name="Van den Hoogen J."/>
            <person name="Gungor B."/>
            <person name="Hartog M."/>
            <person name="Hontelez J."/>
            <person name="Verver J."/>
            <person name="Yang W.-C."/>
            <person name="Schijlen E."/>
            <person name="Repin R."/>
            <person name="Schilthuizen M."/>
            <person name="Schranz E."/>
            <person name="Heidstra R."/>
            <person name="Miyata K."/>
            <person name="Fedorova E."/>
            <person name="Kohlen W."/>
            <person name="Bisseling T."/>
            <person name="Smit S."/>
            <person name="Geurts R."/>
        </authorList>
    </citation>
    <scope>NUCLEOTIDE SEQUENCE [LARGE SCALE GENOMIC DNA]</scope>
    <source>
        <strain evidence="3">cv. WU1-14</strain>
    </source>
</reference>
<evidence type="ECO:0000313" key="3">
    <source>
        <dbReference type="Proteomes" id="UP000237105"/>
    </source>
</evidence>
<feature type="compositionally biased region" description="Acidic residues" evidence="1">
    <location>
        <begin position="23"/>
        <end position="33"/>
    </location>
</feature>
<organism evidence="2 3">
    <name type="scientific">Parasponia andersonii</name>
    <name type="common">Sponia andersonii</name>
    <dbReference type="NCBI Taxonomy" id="3476"/>
    <lineage>
        <taxon>Eukaryota</taxon>
        <taxon>Viridiplantae</taxon>
        <taxon>Streptophyta</taxon>
        <taxon>Embryophyta</taxon>
        <taxon>Tracheophyta</taxon>
        <taxon>Spermatophyta</taxon>
        <taxon>Magnoliopsida</taxon>
        <taxon>eudicotyledons</taxon>
        <taxon>Gunneridae</taxon>
        <taxon>Pentapetalae</taxon>
        <taxon>rosids</taxon>
        <taxon>fabids</taxon>
        <taxon>Rosales</taxon>
        <taxon>Cannabaceae</taxon>
        <taxon>Parasponia</taxon>
    </lineage>
</organism>
<dbReference type="AlphaFoldDB" id="A0A2P5A490"/>
<feature type="region of interest" description="Disordered" evidence="1">
    <location>
        <begin position="1"/>
        <end position="43"/>
    </location>
</feature>
<dbReference type="EMBL" id="JXTB01001099">
    <property type="protein sequence ID" value="PON31347.1"/>
    <property type="molecule type" value="Genomic_DNA"/>
</dbReference>
<evidence type="ECO:0000256" key="1">
    <source>
        <dbReference type="SAM" id="MobiDB-lite"/>
    </source>
</evidence>
<comment type="caution">
    <text evidence="2">The sequence shown here is derived from an EMBL/GenBank/DDBJ whole genome shotgun (WGS) entry which is preliminary data.</text>
</comment>